<evidence type="ECO:0000256" key="5">
    <source>
        <dbReference type="ARBA" id="ARBA00022679"/>
    </source>
</evidence>
<keyword evidence="11" id="KW-1185">Reference proteome</keyword>
<dbReference type="OrthoDB" id="9803687at2"/>
<keyword evidence="4" id="KW-0285">Flavoprotein</keyword>
<dbReference type="CDD" id="cd00537">
    <property type="entry name" value="MTHFR"/>
    <property type="match status" value="1"/>
</dbReference>
<comment type="cofactor">
    <cofactor evidence="8">
        <name>Zn(2+)</name>
        <dbReference type="ChEBI" id="CHEBI:29105"/>
    </cofactor>
</comment>
<comment type="cofactor">
    <cofactor evidence="1">
        <name>FAD</name>
        <dbReference type="ChEBI" id="CHEBI:57692"/>
    </cofactor>
</comment>
<evidence type="ECO:0000256" key="7">
    <source>
        <dbReference type="ARBA" id="ARBA00023002"/>
    </source>
</evidence>
<dbReference type="Pfam" id="PF02574">
    <property type="entry name" value="S-methyl_trans"/>
    <property type="match status" value="1"/>
</dbReference>
<reference evidence="10 11" key="1">
    <citation type="submission" date="2017-01" db="EMBL/GenBank/DDBJ databases">
        <title>First insights into the biology of 'candidatus Vampirococcus archaeovorus'.</title>
        <authorList>
            <person name="Kizina J."/>
            <person name="Jordan S."/>
            <person name="Stueber K."/>
            <person name="Reinhardt R."/>
            <person name="Harder J."/>
        </authorList>
    </citation>
    <scope>NUCLEOTIDE SEQUENCE [LARGE SCALE GENOMIC DNA]</scope>
    <source>
        <strain evidence="10 11">LiM</strain>
    </source>
</reference>
<sequence>MKTKDFKEILKTKVLVCDGALGTVFYERGLSSGRPCEYLNIARPEAVLALHREYVDAGCDIVQTNTFAANKVRLSVYGLQNEAEAMNLAGARIAREAAGNRDIFVAGSIGPLGRFPLEQDLSQEDVRAIFKEQISALLAGGVDIFVLETFQSLRELRLALDVCRSVSSLPVVCQMSFQENMGTAFGEDMHQVVRELEAGGADVIGANCGLGPAHILEAARRLVSLSSGYVSAQPNAGYPQVVEGRTYYLTTPDYFAQYALTLKEIGVNIIGGCCGIAPAHIRLAARAVKGAAPMSRSSETFILHQPRIAGRDRISLSSEKKSSGIADLVGRDRFTVIAELLPPKNADIRKMEAAADLLKAGGADVISVPENPLGQSRMSSLMAAACVKERTGLEAVSHFTCRDRNLIGIQSDLLGAHALGLTGLLAVTGDPVGLGSHGKATNVYDLNAIQLITLIENMNRHMGLNMCVGAAFNPNAKNIDAQISYLRRKVDAGARFVMTQPLFEASRILEIHDRIKSAGVPVFYGVLPLVSSKNAEFLHNEVPGISIPEEIRRRMRIDDREMAVREGEAIAMEIIESVRGRVNGIYLVSPFGRYDVSARIIKALSVRRDAPSFPGQAGGVK</sequence>
<evidence type="ECO:0000256" key="3">
    <source>
        <dbReference type="ARBA" id="ARBA00022603"/>
    </source>
</evidence>
<keyword evidence="6" id="KW-0274">FAD</keyword>
<dbReference type="Gene3D" id="3.20.20.330">
    <property type="entry name" value="Homocysteine-binding-like domain"/>
    <property type="match status" value="1"/>
</dbReference>
<dbReference type="PANTHER" id="PTHR11103">
    <property type="entry name" value="SLR1189 PROTEIN"/>
    <property type="match status" value="1"/>
</dbReference>
<keyword evidence="3 8" id="KW-0489">Methyltransferase</keyword>
<feature type="binding site" evidence="8">
    <location>
        <position position="273"/>
    </location>
    <ligand>
        <name>Zn(2+)</name>
        <dbReference type="ChEBI" id="CHEBI:29105"/>
    </ligand>
</feature>
<keyword evidence="5 8" id="KW-0808">Transferase</keyword>
<evidence type="ECO:0000259" key="9">
    <source>
        <dbReference type="PROSITE" id="PS50970"/>
    </source>
</evidence>
<dbReference type="InterPro" id="IPR036589">
    <property type="entry name" value="HCY_dom_sf"/>
</dbReference>
<proteinExistence type="predicted"/>
<keyword evidence="8" id="KW-0862">Zinc</keyword>
<feature type="binding site" evidence="8">
    <location>
        <position position="274"/>
    </location>
    <ligand>
        <name>Zn(2+)</name>
        <dbReference type="ChEBI" id="CHEBI:29105"/>
    </ligand>
</feature>
<dbReference type="RefSeq" id="WP_128699036.1">
    <property type="nucleotide sequence ID" value="NZ_CP019384.1"/>
</dbReference>
<dbReference type="UniPathway" id="UPA00193"/>
<keyword evidence="8" id="KW-0479">Metal-binding</keyword>
<evidence type="ECO:0000256" key="2">
    <source>
        <dbReference type="ARBA" id="ARBA00004777"/>
    </source>
</evidence>
<dbReference type="Gene3D" id="3.20.20.220">
    <property type="match status" value="1"/>
</dbReference>
<dbReference type="AlphaFoldDB" id="A0A410P2T6"/>
<dbReference type="SUPFAM" id="SSF82282">
    <property type="entry name" value="Homocysteine S-methyltransferase"/>
    <property type="match status" value="1"/>
</dbReference>
<feature type="domain" description="Hcy-binding" evidence="9">
    <location>
        <begin position="3"/>
        <end position="288"/>
    </location>
</feature>
<dbReference type="GO" id="GO:0046872">
    <property type="term" value="F:metal ion binding"/>
    <property type="evidence" value="ECO:0007669"/>
    <property type="project" value="UniProtKB-KW"/>
</dbReference>
<dbReference type="InterPro" id="IPR003726">
    <property type="entry name" value="HCY_dom"/>
</dbReference>
<dbReference type="GO" id="GO:0032259">
    <property type="term" value="P:methylation"/>
    <property type="evidence" value="ECO:0007669"/>
    <property type="project" value="UniProtKB-KW"/>
</dbReference>
<evidence type="ECO:0000313" key="10">
    <source>
        <dbReference type="EMBL" id="QAT16398.1"/>
    </source>
</evidence>
<dbReference type="NCBIfam" id="NF006396">
    <property type="entry name" value="PRK08645.1"/>
    <property type="match status" value="1"/>
</dbReference>
<dbReference type="Proteomes" id="UP000287243">
    <property type="component" value="Chromosome"/>
</dbReference>
<dbReference type="InterPro" id="IPR003171">
    <property type="entry name" value="Mehydrof_redctse-like"/>
</dbReference>
<dbReference type="KEGG" id="vai:BU251_00970"/>
<dbReference type="InterPro" id="IPR029041">
    <property type="entry name" value="FAD-linked_oxidoreductase-like"/>
</dbReference>
<feature type="binding site" evidence="8">
    <location>
        <position position="208"/>
    </location>
    <ligand>
        <name>Zn(2+)</name>
        <dbReference type="ChEBI" id="CHEBI:29105"/>
    </ligand>
</feature>
<dbReference type="GO" id="GO:0008168">
    <property type="term" value="F:methyltransferase activity"/>
    <property type="evidence" value="ECO:0007669"/>
    <property type="project" value="UniProtKB-UniRule"/>
</dbReference>
<evidence type="ECO:0000256" key="4">
    <source>
        <dbReference type="ARBA" id="ARBA00022630"/>
    </source>
</evidence>
<dbReference type="EMBL" id="CP019384">
    <property type="protein sequence ID" value="QAT16398.1"/>
    <property type="molecule type" value="Genomic_DNA"/>
</dbReference>
<evidence type="ECO:0000313" key="11">
    <source>
        <dbReference type="Proteomes" id="UP000287243"/>
    </source>
</evidence>
<dbReference type="GO" id="GO:0004489">
    <property type="term" value="F:methylenetetrahydrofolate reductase [NAD(P)H] activity"/>
    <property type="evidence" value="ECO:0007669"/>
    <property type="project" value="InterPro"/>
</dbReference>
<name>A0A410P2T6_VELA1</name>
<accession>A0A410P2T6</accession>
<dbReference type="GO" id="GO:0035999">
    <property type="term" value="P:tetrahydrofolate interconversion"/>
    <property type="evidence" value="ECO:0007669"/>
    <property type="project" value="UniProtKB-UniPathway"/>
</dbReference>
<dbReference type="PANTHER" id="PTHR11103:SF18">
    <property type="entry name" value="SLR1189 PROTEIN"/>
    <property type="match status" value="1"/>
</dbReference>
<evidence type="ECO:0000256" key="1">
    <source>
        <dbReference type="ARBA" id="ARBA00001974"/>
    </source>
</evidence>
<comment type="pathway">
    <text evidence="2">One-carbon metabolism; tetrahydrofolate interconversion.</text>
</comment>
<evidence type="ECO:0000256" key="6">
    <source>
        <dbReference type="ARBA" id="ARBA00022827"/>
    </source>
</evidence>
<dbReference type="PROSITE" id="PS50970">
    <property type="entry name" value="HCY"/>
    <property type="match status" value="1"/>
</dbReference>
<dbReference type="SUPFAM" id="SSF51730">
    <property type="entry name" value="FAD-linked oxidoreductase"/>
    <property type="match status" value="1"/>
</dbReference>
<evidence type="ECO:0000256" key="8">
    <source>
        <dbReference type="PROSITE-ProRule" id="PRU00333"/>
    </source>
</evidence>
<dbReference type="Pfam" id="PF02219">
    <property type="entry name" value="MTHFR"/>
    <property type="match status" value="1"/>
</dbReference>
<gene>
    <name evidence="10" type="ORF">BU251_00970</name>
</gene>
<organism evidence="10 11">
    <name type="scientific">Velamenicoccus archaeovorus</name>
    <dbReference type="NCBI Taxonomy" id="1930593"/>
    <lineage>
        <taxon>Bacteria</taxon>
        <taxon>Pseudomonadati</taxon>
        <taxon>Candidatus Omnitrophota</taxon>
        <taxon>Candidatus Velamenicoccus</taxon>
    </lineage>
</organism>
<protein>
    <submittedName>
        <fullName evidence="10">Bifunctional homocysteine S-methyltransferase/methylenetetrahydrofolate reductase</fullName>
    </submittedName>
</protein>
<keyword evidence="7" id="KW-0560">Oxidoreductase</keyword>
<dbReference type="GO" id="GO:0006555">
    <property type="term" value="P:methionine metabolic process"/>
    <property type="evidence" value="ECO:0007669"/>
    <property type="project" value="InterPro"/>
</dbReference>